<evidence type="ECO:0000313" key="1">
    <source>
        <dbReference type="EMBL" id="RKK82590.1"/>
    </source>
</evidence>
<gene>
    <name evidence="1" type="ORF">BFJ69_g3167</name>
</gene>
<sequence>MVLLGILGSVRPACSVYDPETYMLLVVIGRSGIVSA</sequence>
<accession>A0A420NQN8</accession>
<reference evidence="1 2" key="1">
    <citation type="journal article" date="2018" name="Sci. Rep.">
        <title>Characterisation of pathogen-specific regions and novel effector candidates in Fusarium oxysporum f. sp. cepae.</title>
        <authorList>
            <person name="Armitage A.D."/>
            <person name="Taylor A."/>
            <person name="Sobczyk M.K."/>
            <person name="Baxter L."/>
            <person name="Greenfield B.P."/>
            <person name="Bates H.J."/>
            <person name="Wilson F."/>
            <person name="Jackson A.C."/>
            <person name="Ott S."/>
            <person name="Harrison R.J."/>
            <person name="Clarkson J.P."/>
        </authorList>
    </citation>
    <scope>NUCLEOTIDE SEQUENCE [LARGE SCALE GENOMIC DNA]</scope>
    <source>
        <strain evidence="1 2">Fo_A13</strain>
    </source>
</reference>
<organism evidence="1 2">
    <name type="scientific">Fusarium oxysporum</name>
    <name type="common">Fusarium vascular wilt</name>
    <dbReference type="NCBI Taxonomy" id="5507"/>
    <lineage>
        <taxon>Eukaryota</taxon>
        <taxon>Fungi</taxon>
        <taxon>Dikarya</taxon>
        <taxon>Ascomycota</taxon>
        <taxon>Pezizomycotina</taxon>
        <taxon>Sordariomycetes</taxon>
        <taxon>Hypocreomycetidae</taxon>
        <taxon>Hypocreales</taxon>
        <taxon>Nectriaceae</taxon>
        <taxon>Fusarium</taxon>
        <taxon>Fusarium oxysporum species complex</taxon>
    </lineage>
</organism>
<dbReference type="EMBL" id="MRCX01000017">
    <property type="protein sequence ID" value="RKK82590.1"/>
    <property type="molecule type" value="Genomic_DNA"/>
</dbReference>
<proteinExistence type="predicted"/>
<name>A0A420NQN8_FUSOX</name>
<dbReference type="AlphaFoldDB" id="A0A420NQN8"/>
<dbReference type="Proteomes" id="UP000285084">
    <property type="component" value="Unassembled WGS sequence"/>
</dbReference>
<comment type="caution">
    <text evidence="1">The sequence shown here is derived from an EMBL/GenBank/DDBJ whole genome shotgun (WGS) entry which is preliminary data.</text>
</comment>
<protein>
    <submittedName>
        <fullName evidence="1">Uncharacterized protein</fullName>
    </submittedName>
</protein>
<evidence type="ECO:0000313" key="2">
    <source>
        <dbReference type="Proteomes" id="UP000285084"/>
    </source>
</evidence>